<keyword evidence="1" id="KW-0732">Signal</keyword>
<dbReference type="SUPFAM" id="SSF53474">
    <property type="entry name" value="alpha/beta-Hydrolases"/>
    <property type="match status" value="1"/>
</dbReference>
<accession>A0ABT4VXM6</accession>
<dbReference type="GO" id="GO:0016787">
    <property type="term" value="F:hydrolase activity"/>
    <property type="evidence" value="ECO:0007669"/>
    <property type="project" value="UniProtKB-KW"/>
</dbReference>
<dbReference type="RefSeq" id="WP_271052584.1">
    <property type="nucleotide sequence ID" value="NZ_JAQIIO010000001.1"/>
</dbReference>
<dbReference type="PANTHER" id="PTHR36513:SF1">
    <property type="entry name" value="TRANSMEMBRANE PROTEIN"/>
    <property type="match status" value="1"/>
</dbReference>
<keyword evidence="3" id="KW-1185">Reference proteome</keyword>
<sequence length="362" mass="39159">MRLILIAIVTIAATACAPRGKITLFAGAGDVGEVQRIYVGSTREIDAVSGQPTGERGENMLFGRVDVSVPPDRETGSVVFPGRKDPDPNLHFLVDDFTPFANADQFSNSLRKSLSGRRGEERVAVIFVHGFNNTFSEGLYRFAQMLEDLDLPFLPVHYTWPSAAHPLGYGYDRDSMLFARDGLERLMEATTRAGVNEVILVGHSMGALLTMESLRQLAIGRKSSVMSRIGGVMLMSPDIDIDLFRQQAKRIGKLPQPFYIFSSTRDRALRLSAGLTGQSARLGNAEDIAPLADLDVTLVDLSAFSDGGLEHSVALSSPGFLRLLQSVPDLSSAYGEDPQPGLLPGTVLVVQNATKLVIGNPN</sequence>
<evidence type="ECO:0000313" key="2">
    <source>
        <dbReference type="EMBL" id="MDA5092997.1"/>
    </source>
</evidence>
<name>A0ABT4VXM6_9RHOB</name>
<protein>
    <submittedName>
        <fullName evidence="2">Alpha/beta fold hydrolase</fullName>
    </submittedName>
</protein>
<dbReference type="InterPro" id="IPR010297">
    <property type="entry name" value="DUF900_hydrolase"/>
</dbReference>
<dbReference type="EMBL" id="JAQIIO010000001">
    <property type="protein sequence ID" value="MDA5092997.1"/>
    <property type="molecule type" value="Genomic_DNA"/>
</dbReference>
<dbReference type="PROSITE" id="PS51257">
    <property type="entry name" value="PROKAR_LIPOPROTEIN"/>
    <property type="match status" value="1"/>
</dbReference>
<organism evidence="2 3">
    <name type="scientific">Aliiroseovarius salicola</name>
    <dbReference type="NCBI Taxonomy" id="3009082"/>
    <lineage>
        <taxon>Bacteria</taxon>
        <taxon>Pseudomonadati</taxon>
        <taxon>Pseudomonadota</taxon>
        <taxon>Alphaproteobacteria</taxon>
        <taxon>Rhodobacterales</taxon>
        <taxon>Paracoccaceae</taxon>
        <taxon>Aliiroseovarius</taxon>
    </lineage>
</organism>
<comment type="caution">
    <text evidence="2">The sequence shown here is derived from an EMBL/GenBank/DDBJ whole genome shotgun (WGS) entry which is preliminary data.</text>
</comment>
<dbReference type="Gene3D" id="3.40.50.1820">
    <property type="entry name" value="alpha/beta hydrolase"/>
    <property type="match status" value="1"/>
</dbReference>
<dbReference type="Proteomes" id="UP001528040">
    <property type="component" value="Unassembled WGS sequence"/>
</dbReference>
<dbReference type="Pfam" id="PF05990">
    <property type="entry name" value="DUF900"/>
    <property type="match status" value="1"/>
</dbReference>
<proteinExistence type="predicted"/>
<dbReference type="InterPro" id="IPR029058">
    <property type="entry name" value="AB_hydrolase_fold"/>
</dbReference>
<dbReference type="InterPro" id="IPR014586">
    <property type="entry name" value="UCP033909"/>
</dbReference>
<evidence type="ECO:0000256" key="1">
    <source>
        <dbReference type="SAM" id="SignalP"/>
    </source>
</evidence>
<keyword evidence="2" id="KW-0378">Hydrolase</keyword>
<feature type="signal peptide" evidence="1">
    <location>
        <begin position="1"/>
        <end position="17"/>
    </location>
</feature>
<gene>
    <name evidence="2" type="ORF">O2N63_02760</name>
</gene>
<feature type="chain" id="PRO_5045447430" evidence="1">
    <location>
        <begin position="18"/>
        <end position="362"/>
    </location>
</feature>
<dbReference type="PIRSF" id="PIRSF033909">
    <property type="entry name" value="UCP033909"/>
    <property type="match status" value="1"/>
</dbReference>
<evidence type="ECO:0000313" key="3">
    <source>
        <dbReference type="Proteomes" id="UP001528040"/>
    </source>
</evidence>
<reference evidence="2 3" key="1">
    <citation type="submission" date="2023-01" db="EMBL/GenBank/DDBJ databases">
        <authorList>
            <person name="Yoon J.-W."/>
        </authorList>
    </citation>
    <scope>NUCLEOTIDE SEQUENCE [LARGE SCALE GENOMIC DNA]</scope>
    <source>
        <strain evidence="2 3">KMU-50</strain>
    </source>
</reference>
<dbReference type="PANTHER" id="PTHR36513">
    <property type="entry name" value="ABC TRANSMEMBRANE TYPE-1 DOMAIN-CONTAINING PROTEIN"/>
    <property type="match status" value="1"/>
</dbReference>